<dbReference type="KEGG" id="vg:55813808"/>
<dbReference type="GeneID" id="55813808"/>
<name>A0A5J6TIN3_9CAUD</name>
<protein>
    <submittedName>
        <fullName evidence="1">Uncharacterized protein</fullName>
    </submittedName>
</protein>
<sequence>MTAEEIPEREWRTAYWGTCSDQDCLTSMVIYPHPDRATDLPDEEEWEDSTFFIDCPVCDSSMDWGGTDHPADIIKHY</sequence>
<dbReference type="EMBL" id="MN234178">
    <property type="protein sequence ID" value="QFG09589.1"/>
    <property type="molecule type" value="Genomic_DNA"/>
</dbReference>
<evidence type="ECO:0000313" key="1">
    <source>
        <dbReference type="EMBL" id="QFG09589.1"/>
    </source>
</evidence>
<organism evidence="1 2">
    <name type="scientific">Arthrobacter phage TripleJ</name>
    <dbReference type="NCBI Taxonomy" id="2599838"/>
    <lineage>
        <taxon>Viruses</taxon>
        <taxon>Duplodnaviria</taxon>
        <taxon>Heunggongvirae</taxon>
        <taxon>Uroviricota</taxon>
        <taxon>Caudoviricetes</taxon>
        <taxon>Triplejayvirus</taxon>
        <taxon>Triplejayvirus tripleJ</taxon>
    </lineage>
</organism>
<evidence type="ECO:0000313" key="2">
    <source>
        <dbReference type="Proteomes" id="UP000325735"/>
    </source>
</evidence>
<gene>
    <name evidence="1" type="primary">45</name>
    <name evidence="1" type="ORF">PBI_TRIPLEJ_45</name>
</gene>
<proteinExistence type="predicted"/>
<keyword evidence="2" id="KW-1185">Reference proteome</keyword>
<dbReference type="Proteomes" id="UP000325735">
    <property type="component" value="Segment"/>
</dbReference>
<reference evidence="1 2" key="1">
    <citation type="submission" date="2019-07" db="EMBL/GenBank/DDBJ databases">
        <authorList>
            <person name="Stoner T.H."/>
            <person name="Garlena R.A."/>
            <person name="Russell D.A."/>
            <person name="Pope W.H."/>
            <person name="Jacobs-Sera D."/>
            <person name="Hatfull G.F."/>
        </authorList>
    </citation>
    <scope>NUCLEOTIDE SEQUENCE [LARGE SCALE GENOMIC DNA]</scope>
</reference>
<accession>A0A5J6TIN3</accession>
<dbReference type="RefSeq" id="YP_009884448.1">
    <property type="nucleotide sequence ID" value="NC_049470.1"/>
</dbReference>